<dbReference type="InterPro" id="IPR007667">
    <property type="entry name" value="Hypoxia_induced_domain"/>
</dbReference>
<evidence type="ECO:0000256" key="4">
    <source>
        <dbReference type="SAM" id="Phobius"/>
    </source>
</evidence>
<protein>
    <recommendedName>
        <fullName evidence="5">HIG1 domain-containing protein</fullName>
    </recommendedName>
</protein>
<dbReference type="EMBL" id="LWQU01000163">
    <property type="protein sequence ID" value="OAN47933.1"/>
    <property type="molecule type" value="Genomic_DNA"/>
</dbReference>
<keyword evidence="7" id="KW-1185">Reference proteome</keyword>
<dbReference type="RefSeq" id="WP_068503215.1">
    <property type="nucleotide sequence ID" value="NZ_LWQU01000163.1"/>
</dbReference>
<evidence type="ECO:0000313" key="6">
    <source>
        <dbReference type="EMBL" id="OAN47933.1"/>
    </source>
</evidence>
<dbReference type="Gene3D" id="6.10.140.1320">
    <property type="match status" value="1"/>
</dbReference>
<gene>
    <name evidence="6" type="ORF">A6A05_03670</name>
</gene>
<dbReference type="Proteomes" id="UP000078543">
    <property type="component" value="Unassembled WGS sequence"/>
</dbReference>
<dbReference type="STRING" id="1437059.A6A05_03670"/>
<accession>A0A178MHA7</accession>
<evidence type="ECO:0000256" key="2">
    <source>
        <dbReference type="ARBA" id="ARBA00022989"/>
    </source>
</evidence>
<keyword evidence="2 4" id="KW-1133">Transmembrane helix</keyword>
<reference evidence="6 7" key="1">
    <citation type="submission" date="2016-04" db="EMBL/GenBank/DDBJ databases">
        <title>Draft genome sequence of freshwater magnetotactic bacteria Magnetospirillum marisnigri SP-1 and Magnetospirillum moscoviense BB-1.</title>
        <authorList>
            <person name="Koziaeva V."/>
            <person name="Dziuba M.V."/>
            <person name="Ivanov T.M."/>
            <person name="Kuznetsov B."/>
            <person name="Grouzdev D.S."/>
        </authorList>
    </citation>
    <scope>NUCLEOTIDE SEQUENCE [LARGE SCALE GENOMIC DNA]</scope>
    <source>
        <strain evidence="6 7">BB-1</strain>
    </source>
</reference>
<evidence type="ECO:0000313" key="7">
    <source>
        <dbReference type="Proteomes" id="UP000078543"/>
    </source>
</evidence>
<proteinExistence type="predicted"/>
<dbReference type="OrthoDB" id="7284889at2"/>
<dbReference type="PROSITE" id="PS51503">
    <property type="entry name" value="HIG1"/>
    <property type="match status" value="1"/>
</dbReference>
<keyword evidence="1 4" id="KW-0812">Transmembrane</keyword>
<evidence type="ECO:0000256" key="1">
    <source>
        <dbReference type="ARBA" id="ARBA00022692"/>
    </source>
</evidence>
<organism evidence="6 7">
    <name type="scientific">Magnetospirillum moscoviense</name>
    <dbReference type="NCBI Taxonomy" id="1437059"/>
    <lineage>
        <taxon>Bacteria</taxon>
        <taxon>Pseudomonadati</taxon>
        <taxon>Pseudomonadota</taxon>
        <taxon>Alphaproteobacteria</taxon>
        <taxon>Rhodospirillales</taxon>
        <taxon>Rhodospirillaceae</taxon>
        <taxon>Magnetospirillum</taxon>
    </lineage>
</organism>
<feature type="transmembrane region" description="Helical" evidence="4">
    <location>
        <begin position="40"/>
        <end position="62"/>
    </location>
</feature>
<feature type="domain" description="HIG1" evidence="5">
    <location>
        <begin position="1"/>
        <end position="65"/>
    </location>
</feature>
<dbReference type="AlphaFoldDB" id="A0A178MHA7"/>
<keyword evidence="3 4" id="KW-0472">Membrane</keyword>
<dbReference type="Pfam" id="PF04588">
    <property type="entry name" value="HIG_1_N"/>
    <property type="match status" value="1"/>
</dbReference>
<evidence type="ECO:0000259" key="5">
    <source>
        <dbReference type="PROSITE" id="PS51503"/>
    </source>
</evidence>
<feature type="transmembrane region" description="Helical" evidence="4">
    <location>
        <begin position="6"/>
        <end position="28"/>
    </location>
</feature>
<evidence type="ECO:0000256" key="3">
    <source>
        <dbReference type="ARBA" id="ARBA00023136"/>
    </source>
</evidence>
<sequence>MNPPPPLLLGAALVAVLVVLAIGILGFAKGGPWYLRHANRLMNLRVAAQALAVILLGLAIWFSRP</sequence>
<name>A0A178MHA7_9PROT</name>
<comment type="caution">
    <text evidence="6">The sequence shown here is derived from an EMBL/GenBank/DDBJ whole genome shotgun (WGS) entry which is preliminary data.</text>
</comment>
<dbReference type="NCBIfam" id="NF033233">
    <property type="entry name" value="twin_helix"/>
    <property type="match status" value="1"/>
</dbReference>